<organism evidence="2 3">
    <name type="scientific">Romanomermis culicivorax</name>
    <name type="common">Nematode worm</name>
    <dbReference type="NCBI Taxonomy" id="13658"/>
    <lineage>
        <taxon>Eukaryota</taxon>
        <taxon>Metazoa</taxon>
        <taxon>Ecdysozoa</taxon>
        <taxon>Nematoda</taxon>
        <taxon>Enoplea</taxon>
        <taxon>Dorylaimia</taxon>
        <taxon>Mermithida</taxon>
        <taxon>Mermithoidea</taxon>
        <taxon>Mermithidae</taxon>
        <taxon>Romanomermis</taxon>
    </lineage>
</organism>
<sequence>MTSLLDKTRFISFLPYLSMQETFLAKITELPSTDFILPPTLKDGFTGGRTRSQSPSRSLTSTYMKGKSDKS</sequence>
<feature type="region of interest" description="Disordered" evidence="1">
    <location>
        <begin position="41"/>
        <end position="71"/>
    </location>
</feature>
<dbReference type="WBParaSite" id="nRc.2.0.1.t03827-RA">
    <property type="protein sequence ID" value="nRc.2.0.1.t03827-RA"/>
    <property type="gene ID" value="nRc.2.0.1.g03827"/>
</dbReference>
<feature type="compositionally biased region" description="Polar residues" evidence="1">
    <location>
        <begin position="49"/>
        <end position="63"/>
    </location>
</feature>
<dbReference type="Proteomes" id="UP000887565">
    <property type="component" value="Unplaced"/>
</dbReference>
<keyword evidence="2" id="KW-1185">Reference proteome</keyword>
<protein>
    <submittedName>
        <fullName evidence="3">Uncharacterized protein</fullName>
    </submittedName>
</protein>
<evidence type="ECO:0000256" key="1">
    <source>
        <dbReference type="SAM" id="MobiDB-lite"/>
    </source>
</evidence>
<accession>A0A915HR29</accession>
<evidence type="ECO:0000313" key="2">
    <source>
        <dbReference type="Proteomes" id="UP000887565"/>
    </source>
</evidence>
<proteinExistence type="predicted"/>
<reference evidence="3" key="1">
    <citation type="submission" date="2022-11" db="UniProtKB">
        <authorList>
            <consortium name="WormBaseParasite"/>
        </authorList>
    </citation>
    <scope>IDENTIFICATION</scope>
</reference>
<dbReference type="AlphaFoldDB" id="A0A915HR29"/>
<name>A0A915HR29_ROMCU</name>
<evidence type="ECO:0000313" key="3">
    <source>
        <dbReference type="WBParaSite" id="nRc.2.0.1.t03827-RA"/>
    </source>
</evidence>